<dbReference type="GO" id="GO:0000978">
    <property type="term" value="F:RNA polymerase II cis-regulatory region sequence-specific DNA binding"/>
    <property type="evidence" value="ECO:0007669"/>
    <property type="project" value="TreeGrafter"/>
</dbReference>
<dbReference type="OrthoDB" id="784962at2759"/>
<dbReference type="GO" id="GO:0016589">
    <property type="term" value="C:NURF complex"/>
    <property type="evidence" value="ECO:0007669"/>
    <property type="project" value="InterPro"/>
</dbReference>
<feature type="non-terminal residue" evidence="1">
    <location>
        <position position="120"/>
    </location>
</feature>
<dbReference type="PANTHER" id="PTHR45975">
    <property type="entry name" value="NUCLEOSOME-REMODELING FACTOR SUBUNIT BPTF"/>
    <property type="match status" value="1"/>
</dbReference>
<comment type="caution">
    <text evidence="1">The sequence shown here is derived from an EMBL/GenBank/DDBJ whole genome shotgun (WGS) entry which is preliminary data.</text>
</comment>
<evidence type="ECO:0000313" key="1">
    <source>
        <dbReference type="EMBL" id="NXU62317.1"/>
    </source>
</evidence>
<organism evidence="1 2">
    <name type="scientific">Horornis vulcanius</name>
    <dbReference type="NCBI Taxonomy" id="2585811"/>
    <lineage>
        <taxon>Eukaryota</taxon>
        <taxon>Metazoa</taxon>
        <taxon>Chordata</taxon>
        <taxon>Craniata</taxon>
        <taxon>Vertebrata</taxon>
        <taxon>Euteleostomi</taxon>
        <taxon>Archelosauria</taxon>
        <taxon>Archosauria</taxon>
        <taxon>Dinosauria</taxon>
        <taxon>Saurischia</taxon>
        <taxon>Theropoda</taxon>
        <taxon>Coelurosauria</taxon>
        <taxon>Aves</taxon>
        <taxon>Neognathae</taxon>
        <taxon>Neoaves</taxon>
        <taxon>Telluraves</taxon>
        <taxon>Australaves</taxon>
        <taxon>Passeriformes</taxon>
        <taxon>Sylvioidea</taxon>
        <taxon>Scotocercidae</taxon>
        <taxon>Horornis</taxon>
    </lineage>
</organism>
<protein>
    <submittedName>
        <fullName evidence="1">BPTF factor</fullName>
    </submittedName>
</protein>
<evidence type="ECO:0000313" key="2">
    <source>
        <dbReference type="Proteomes" id="UP000558460"/>
    </source>
</evidence>
<dbReference type="GO" id="GO:0006357">
    <property type="term" value="P:regulation of transcription by RNA polymerase II"/>
    <property type="evidence" value="ECO:0007669"/>
    <property type="project" value="InterPro"/>
</dbReference>
<gene>
    <name evidence="1" type="primary">Bptf_1</name>
    <name evidence="1" type="ORF">HORVUL_R00026</name>
</gene>
<name>A0A7L3M6J5_9PASS</name>
<dbReference type="AlphaFoldDB" id="A0A7L3M6J5"/>
<accession>A0A7L3M6J5</accession>
<proteinExistence type="predicted"/>
<dbReference type="Proteomes" id="UP000558460">
    <property type="component" value="Unassembled WGS sequence"/>
</dbReference>
<sequence>KVLVVNSQGEISRVNTKKDVVIKGNINNYFKLGQEGKYRHQHREDHDKRRHLSHKFCLTPAGEFKWNGSVHGSKVLTISTLRLTIIQLENNIPASFLHPNWASHRSNWIKAVQMCSKPRE</sequence>
<feature type="non-terminal residue" evidence="1">
    <location>
        <position position="1"/>
    </location>
</feature>
<dbReference type="EMBL" id="VZUA01035996">
    <property type="protein sequence ID" value="NXU62317.1"/>
    <property type="molecule type" value="Genomic_DNA"/>
</dbReference>
<dbReference type="PANTHER" id="PTHR45975:SF2">
    <property type="entry name" value="NUCLEOSOME-REMODELING FACTOR SUBUNIT BPTF"/>
    <property type="match status" value="1"/>
</dbReference>
<dbReference type="InterPro" id="IPR038028">
    <property type="entry name" value="BPTF"/>
</dbReference>
<reference evidence="1 2" key="1">
    <citation type="submission" date="2019-09" db="EMBL/GenBank/DDBJ databases">
        <title>Bird 10,000 Genomes (B10K) Project - Family phase.</title>
        <authorList>
            <person name="Zhang G."/>
        </authorList>
    </citation>
    <scope>NUCLEOTIDE SEQUENCE [LARGE SCALE GENOMIC DNA]</scope>
    <source>
        <strain evidence="1">B10K-DU-029-69</strain>
        <tissue evidence="1">Muscle</tissue>
    </source>
</reference>
<keyword evidence="2" id="KW-1185">Reference proteome</keyword>